<organism evidence="2 3">
    <name type="scientific">Babesia microti (strain RI)</name>
    <dbReference type="NCBI Taxonomy" id="1133968"/>
    <lineage>
        <taxon>Eukaryota</taxon>
        <taxon>Sar</taxon>
        <taxon>Alveolata</taxon>
        <taxon>Apicomplexa</taxon>
        <taxon>Aconoidasida</taxon>
        <taxon>Piroplasmida</taxon>
        <taxon>Babesiidae</taxon>
        <taxon>Babesia</taxon>
    </lineage>
</organism>
<dbReference type="KEGG" id="bmic:BmR1_04g09100"/>
<sequence>MTLHMNDAQSFLDKISDAYYPGSKYPLANIPKHNSFGLCEIANKLSVPISINHLKTKSYIIIIATESVFKCITNYLCKEQVFLITESNIHTKDNAQSSCIYLIHYRHTKKSQNMNNLTTKLIYSESQFTNLVDIINIPINAVDNDNEDLFDILLNSSHIFVYYLPSYGNQFIDCIAKITKFNISIGIYTSMNDLNYVVNVMKNQSLNDKVKFIKPLTLPSELELVEYLLDHVGDEGFRKFYKNLFEVEININGHNMSDMISEIDTIMKNKCIRCYNKLENDIKLLRSPHNNMELYKKKIEFGVIGTIILLSILCKSLNNSEITLSRLLSHLVDNVVFKIIYYIALCYLLMLCAQYTDRDFFRQNEVSISNYLDTSELTLKNLKENYSFI</sequence>
<proteinExistence type="predicted"/>
<feature type="transmembrane region" description="Helical" evidence="1">
    <location>
        <begin position="339"/>
        <end position="356"/>
    </location>
</feature>
<dbReference type="VEuPathDB" id="PiroplasmaDB:BmR1_04g09100"/>
<reference evidence="2 3" key="3">
    <citation type="journal article" date="2016" name="Sci. Rep.">
        <title>Genome-wide diversity and gene expression profiling of Babesia microti isolates identify polymorphic genes that mediate host-pathogen interactions.</title>
        <authorList>
            <person name="Silva J.C."/>
            <person name="Cornillot E."/>
            <person name="McCracken C."/>
            <person name="Usmani-Brown S."/>
            <person name="Dwivedi A."/>
            <person name="Ifeonu O.O."/>
            <person name="Crabtree J."/>
            <person name="Gotia H.T."/>
            <person name="Virji A.Z."/>
            <person name="Reynes C."/>
            <person name="Colinge J."/>
            <person name="Kumar V."/>
            <person name="Lawres L."/>
            <person name="Pazzi J.E."/>
            <person name="Pablo J.V."/>
            <person name="Hung C."/>
            <person name="Brancato J."/>
            <person name="Kumari P."/>
            <person name="Orvis J."/>
            <person name="Tretina K."/>
            <person name="Chibucos M."/>
            <person name="Ott S."/>
            <person name="Sadzewicz L."/>
            <person name="Sengamalay N."/>
            <person name="Shetty A.C."/>
            <person name="Su Q."/>
            <person name="Tallon L."/>
            <person name="Fraser C.M."/>
            <person name="Frutos R."/>
            <person name="Molina D.M."/>
            <person name="Krause P.J."/>
            <person name="Ben Mamoun C."/>
        </authorList>
    </citation>
    <scope>NUCLEOTIDE SEQUENCE [LARGE SCALE GENOMIC DNA]</scope>
    <source>
        <strain evidence="2 3">RI</strain>
    </source>
</reference>
<keyword evidence="1" id="KW-0812">Transmembrane</keyword>
<dbReference type="EMBL" id="LN871599">
    <property type="protein sequence ID" value="SIO73867.1"/>
    <property type="molecule type" value="Genomic_DNA"/>
</dbReference>
<dbReference type="RefSeq" id="XP_021337919.1">
    <property type="nucleotide sequence ID" value="XM_021482752.1"/>
</dbReference>
<name>A0A1N6LYC2_BABMR</name>
<reference evidence="2 3" key="1">
    <citation type="journal article" date="2012" name="Nucleic Acids Res.">
        <title>Sequencing of the smallest Apicomplexan genome from the human pathogen Babesia microti.</title>
        <authorList>
            <person name="Cornillot E."/>
            <person name="Hadj-Kaddour K."/>
            <person name="Dassouli A."/>
            <person name="Noel B."/>
            <person name="Ranwez V."/>
            <person name="Vacherie B."/>
            <person name="Augagneur Y."/>
            <person name="Bres V."/>
            <person name="Duclos A."/>
            <person name="Randazzo S."/>
            <person name="Carcy B."/>
            <person name="Debierre-Grockiego F."/>
            <person name="Delbecq S."/>
            <person name="Moubri-Menage K."/>
            <person name="Shams-Eldin H."/>
            <person name="Usmani-Brown S."/>
            <person name="Bringaud F."/>
            <person name="Wincker P."/>
            <person name="Vivares C.P."/>
            <person name="Schwarz R.T."/>
            <person name="Schetters T.P."/>
            <person name="Krause P.J."/>
            <person name="Gorenflot A."/>
            <person name="Berry V."/>
            <person name="Barbe V."/>
            <person name="Ben Mamoun C."/>
        </authorList>
    </citation>
    <scope>NUCLEOTIDE SEQUENCE [LARGE SCALE GENOMIC DNA]</scope>
    <source>
        <strain evidence="2 3">RI</strain>
    </source>
</reference>
<keyword evidence="3" id="KW-1185">Reference proteome</keyword>
<accession>A0A1N6LYC2</accession>
<keyword evidence="1" id="KW-0472">Membrane</keyword>
<evidence type="ECO:0000313" key="3">
    <source>
        <dbReference type="Proteomes" id="UP000002899"/>
    </source>
</evidence>
<protein>
    <submittedName>
        <fullName evidence="2">Uncharacterized protein</fullName>
    </submittedName>
</protein>
<dbReference type="GeneID" id="24426450"/>
<keyword evidence="1" id="KW-1133">Transmembrane helix</keyword>
<dbReference type="Proteomes" id="UP000002899">
    <property type="component" value="Chromosome IV"/>
</dbReference>
<dbReference type="AlphaFoldDB" id="A0A1N6LYC2"/>
<evidence type="ECO:0000313" key="2">
    <source>
        <dbReference type="EMBL" id="SIO73867.1"/>
    </source>
</evidence>
<reference evidence="2 3" key="2">
    <citation type="journal article" date="2013" name="PLoS ONE">
        <title>Whole genome mapping and re-organization of the nuclear and mitochondrial genomes of Babesia microti isolates.</title>
        <authorList>
            <person name="Cornillot E."/>
            <person name="Dassouli A."/>
            <person name="Garg A."/>
            <person name="Pachikara N."/>
            <person name="Randazzo S."/>
            <person name="Depoix D."/>
            <person name="Carcy B."/>
            <person name="Delbecq S."/>
            <person name="Frutos R."/>
            <person name="Silva J.C."/>
            <person name="Sutton R."/>
            <person name="Krause P.J."/>
            <person name="Mamoun C.B."/>
        </authorList>
    </citation>
    <scope>NUCLEOTIDE SEQUENCE [LARGE SCALE GENOMIC DNA]</scope>
    <source>
        <strain evidence="2 3">RI</strain>
    </source>
</reference>
<evidence type="ECO:0000256" key="1">
    <source>
        <dbReference type="SAM" id="Phobius"/>
    </source>
</evidence>